<accession>A0A3N4IMA4</accession>
<gene>
    <name evidence="2" type="ORF">BJ508DRAFT_357908</name>
</gene>
<feature type="compositionally biased region" description="Low complexity" evidence="1">
    <location>
        <begin position="537"/>
        <end position="550"/>
    </location>
</feature>
<feature type="region of interest" description="Disordered" evidence="1">
    <location>
        <begin position="587"/>
        <end position="646"/>
    </location>
</feature>
<dbReference type="AlphaFoldDB" id="A0A3N4IMA4"/>
<dbReference type="Proteomes" id="UP000275078">
    <property type="component" value="Unassembled WGS sequence"/>
</dbReference>
<feature type="compositionally biased region" description="Acidic residues" evidence="1">
    <location>
        <begin position="382"/>
        <end position="414"/>
    </location>
</feature>
<proteinExistence type="predicted"/>
<evidence type="ECO:0000256" key="1">
    <source>
        <dbReference type="SAM" id="MobiDB-lite"/>
    </source>
</evidence>
<feature type="compositionally biased region" description="Polar residues" evidence="1">
    <location>
        <begin position="493"/>
        <end position="512"/>
    </location>
</feature>
<name>A0A3N4IMA4_ASCIM</name>
<feature type="compositionally biased region" description="Basic and acidic residues" evidence="1">
    <location>
        <begin position="283"/>
        <end position="298"/>
    </location>
</feature>
<reference evidence="2 3" key="1">
    <citation type="journal article" date="2018" name="Nat. Ecol. Evol.">
        <title>Pezizomycetes genomes reveal the molecular basis of ectomycorrhizal truffle lifestyle.</title>
        <authorList>
            <person name="Murat C."/>
            <person name="Payen T."/>
            <person name="Noel B."/>
            <person name="Kuo A."/>
            <person name="Morin E."/>
            <person name="Chen J."/>
            <person name="Kohler A."/>
            <person name="Krizsan K."/>
            <person name="Balestrini R."/>
            <person name="Da Silva C."/>
            <person name="Montanini B."/>
            <person name="Hainaut M."/>
            <person name="Levati E."/>
            <person name="Barry K.W."/>
            <person name="Belfiori B."/>
            <person name="Cichocki N."/>
            <person name="Clum A."/>
            <person name="Dockter R.B."/>
            <person name="Fauchery L."/>
            <person name="Guy J."/>
            <person name="Iotti M."/>
            <person name="Le Tacon F."/>
            <person name="Lindquist E.A."/>
            <person name="Lipzen A."/>
            <person name="Malagnac F."/>
            <person name="Mello A."/>
            <person name="Molinier V."/>
            <person name="Miyauchi S."/>
            <person name="Poulain J."/>
            <person name="Riccioni C."/>
            <person name="Rubini A."/>
            <person name="Sitrit Y."/>
            <person name="Splivallo R."/>
            <person name="Traeger S."/>
            <person name="Wang M."/>
            <person name="Zifcakova L."/>
            <person name="Wipf D."/>
            <person name="Zambonelli A."/>
            <person name="Paolocci F."/>
            <person name="Nowrousian M."/>
            <person name="Ottonello S."/>
            <person name="Baldrian P."/>
            <person name="Spatafora J.W."/>
            <person name="Henrissat B."/>
            <person name="Nagy L.G."/>
            <person name="Aury J.M."/>
            <person name="Wincker P."/>
            <person name="Grigoriev I.V."/>
            <person name="Bonfante P."/>
            <person name="Martin F.M."/>
        </authorList>
    </citation>
    <scope>NUCLEOTIDE SEQUENCE [LARGE SCALE GENOMIC DNA]</scope>
    <source>
        <strain evidence="2 3">RN42</strain>
    </source>
</reference>
<sequence length="668" mass="74018">MAGRTTTYGTLPTQETTTPRAKTSGARYAGEAAITYMHTIREYANHTDYCVDAPYEHRDDFLRLLNKFNPIKCISKIFCCLRNRSPRTPTHASVNMFASDSMLSLLQPDPNPVDVNNTTVVRYIGSSLFVVRFYDSSGNVTKGIYVFEVPNDGRLDWYGGGELIQQSYWTWSGRKWKFVLRFQKINPDTDAGEDFEPIDIRGLEGQILEGRHVLYHDLKTKLSKGKGRARDLEEGSAEGEHTRRPSRVRKPKTKDRRPARKTDLKVGSTEEPFKAQPGKGKGRARDLEEGSTEGEHTRRSSPVCKPKTKDRRPARKTDPKAGSTEEPFKAQPGSSKPAQEPTKDDNGEGRASDFEEPLEESTKDDNGEGRASGFKEPLEESTKDDEEYPEWETDWEDPEWETDSEDSSTEEDSEPYQARASSSTPVPEPTKDDKQEETVADPAGGSTEEESARAQAAGSSTSVDESARINNGEGNGNRSRRRFLRERAFSSETWQCSWYTSGGAAGNSTSVDESARIDNGEETVAGPAGGSTEKESAQAQAADSSTTVTVDESARIDNGEGNGNRARRRFLREGAFSSETWQCNWYTSGRASRAGSPTPVPEPTNEDLTEKDSAQAQAADSYTTVTVDESARIDNGEGNGNRSRRRFLREGAFSSATWQCNWYTSGRA</sequence>
<feature type="compositionally biased region" description="Polar residues" evidence="1">
    <location>
        <begin position="614"/>
        <end position="627"/>
    </location>
</feature>
<feature type="region of interest" description="Disordered" evidence="1">
    <location>
        <begin position="224"/>
        <end position="566"/>
    </location>
</feature>
<feature type="compositionally biased region" description="Basic and acidic residues" evidence="1">
    <location>
        <begin position="341"/>
        <end position="353"/>
    </location>
</feature>
<feature type="compositionally biased region" description="Basic residues" evidence="1">
    <location>
        <begin position="244"/>
        <end position="259"/>
    </location>
</feature>
<evidence type="ECO:0000313" key="3">
    <source>
        <dbReference type="Proteomes" id="UP000275078"/>
    </source>
</evidence>
<feature type="compositionally biased region" description="Basic and acidic residues" evidence="1">
    <location>
        <begin position="228"/>
        <end position="243"/>
    </location>
</feature>
<keyword evidence="3" id="KW-1185">Reference proteome</keyword>
<protein>
    <submittedName>
        <fullName evidence="2">Uncharacterized protein</fullName>
    </submittedName>
</protein>
<feature type="compositionally biased region" description="Polar residues" evidence="1">
    <location>
        <begin position="1"/>
        <end position="21"/>
    </location>
</feature>
<dbReference type="EMBL" id="ML119648">
    <property type="protein sequence ID" value="RPA86826.1"/>
    <property type="molecule type" value="Genomic_DNA"/>
</dbReference>
<feature type="region of interest" description="Disordered" evidence="1">
    <location>
        <begin position="1"/>
        <end position="24"/>
    </location>
</feature>
<evidence type="ECO:0000313" key="2">
    <source>
        <dbReference type="EMBL" id="RPA86826.1"/>
    </source>
</evidence>
<organism evidence="2 3">
    <name type="scientific">Ascobolus immersus RN42</name>
    <dbReference type="NCBI Taxonomy" id="1160509"/>
    <lineage>
        <taxon>Eukaryota</taxon>
        <taxon>Fungi</taxon>
        <taxon>Dikarya</taxon>
        <taxon>Ascomycota</taxon>
        <taxon>Pezizomycotina</taxon>
        <taxon>Pezizomycetes</taxon>
        <taxon>Pezizales</taxon>
        <taxon>Ascobolaceae</taxon>
        <taxon>Ascobolus</taxon>
    </lineage>
</organism>